<evidence type="ECO:0008006" key="3">
    <source>
        <dbReference type="Google" id="ProtNLM"/>
    </source>
</evidence>
<dbReference type="Proteomes" id="UP000325292">
    <property type="component" value="Chromosome"/>
</dbReference>
<protein>
    <recommendedName>
        <fullName evidence="3">Relaxase</fullName>
    </recommendedName>
</protein>
<dbReference type="EMBL" id="CP019454">
    <property type="protein sequence ID" value="AUW92627.1"/>
    <property type="molecule type" value="Genomic_DNA"/>
</dbReference>
<evidence type="ECO:0000313" key="1">
    <source>
        <dbReference type="EMBL" id="AUW92627.1"/>
    </source>
</evidence>
<organism evidence="1 2">
    <name type="scientific">Sulfobacillus thermotolerans</name>
    <dbReference type="NCBI Taxonomy" id="338644"/>
    <lineage>
        <taxon>Bacteria</taxon>
        <taxon>Bacillati</taxon>
        <taxon>Bacillota</taxon>
        <taxon>Clostridia</taxon>
        <taxon>Eubacteriales</taxon>
        <taxon>Clostridiales Family XVII. Incertae Sedis</taxon>
        <taxon>Sulfobacillus</taxon>
    </lineage>
</organism>
<sequence length="401" mass="45066">MPQKPFVMRVHFYLPEGTGRQSLRSGAHHVEYMGSKEKGELLIDGLMSEEVNDRSLRSAAIHAKYAGEREGSLGYLGSMSSNPKRAQESILNAQGPVWRVIASVGEADVVAMGGALLTKAGWEKAAAPTVEKMVATLGLDPAKTQWIAAVHRHQHHEQNPHIHLLVWEEGPPTRKTAQWSRDELRIIKRDWVSSLYAPERQQLGQIKTAARTQARQQVIDLMTYRNRQQGFEQEFTQRLAAIGVGLPGQGRLAYAYMPPATKAQVADTIRWLWSQDPGLRKAHDDYLKAAERMGTFYWHQDESKTQNTPGRQQALERIRARAEHDLIQRLAAPVLKAARQQQQQTDNRPASSVHLPAVLTHLIRGDIAQGRASAYALEEVQWRRKQAELAIARNTGQHIVL</sequence>
<name>A0ABM6RMQ6_9FIRM</name>
<proteinExistence type="predicted"/>
<gene>
    <name evidence="1" type="ORF">BXT84_00560</name>
</gene>
<keyword evidence="2" id="KW-1185">Reference proteome</keyword>
<accession>A0ABM6RMQ6</accession>
<evidence type="ECO:0000313" key="2">
    <source>
        <dbReference type="Proteomes" id="UP000325292"/>
    </source>
</evidence>
<reference evidence="1 2" key="1">
    <citation type="journal article" date="2019" name="Sci. Rep.">
        <title>Sulfobacillus thermotolerans: new insights into resistance and metabolic capacities of acidophilic chemolithotrophs.</title>
        <authorList>
            <person name="Panyushkina A.E."/>
            <person name="Babenko V.V."/>
            <person name="Nikitina A.S."/>
            <person name="Selezneva O.V."/>
            <person name="Tsaplina I.A."/>
            <person name="Letarova M.A."/>
            <person name="Kostryukova E.S."/>
            <person name="Letarov A.V."/>
        </authorList>
    </citation>
    <scope>NUCLEOTIDE SEQUENCE [LARGE SCALE GENOMIC DNA]</scope>
    <source>
        <strain evidence="1 2">Kr1</strain>
    </source>
</reference>